<dbReference type="InterPro" id="IPR000522">
    <property type="entry name" value="ABC_transptr_permease_BtuC"/>
</dbReference>
<accession>A0A1L3MD93</accession>
<dbReference type="PANTHER" id="PTHR30472">
    <property type="entry name" value="FERRIC ENTEROBACTIN TRANSPORT SYSTEM PERMEASE PROTEIN"/>
    <property type="match status" value="1"/>
</dbReference>
<evidence type="ECO:0000256" key="1">
    <source>
        <dbReference type="ARBA" id="ARBA00004651"/>
    </source>
</evidence>
<dbReference type="PANTHER" id="PTHR30472:SF67">
    <property type="entry name" value="PERMEASE OF ABC TRANSPORTER-RELATED"/>
    <property type="match status" value="1"/>
</dbReference>
<evidence type="ECO:0000313" key="10">
    <source>
        <dbReference type="Proteomes" id="UP000182938"/>
    </source>
</evidence>
<feature type="transmembrane region" description="Helical" evidence="8">
    <location>
        <begin position="136"/>
        <end position="156"/>
    </location>
</feature>
<dbReference type="Gene3D" id="1.10.3470.10">
    <property type="entry name" value="ABC transporter involved in vitamin B12 uptake, BtuC"/>
    <property type="match status" value="1"/>
</dbReference>
<keyword evidence="10" id="KW-1185">Reference proteome</keyword>
<gene>
    <name evidence="9" type="ORF">ASJ30_01420</name>
</gene>
<reference evidence="9 10" key="1">
    <citation type="submission" date="2015-11" db="EMBL/GenBank/DDBJ databases">
        <authorList>
            <person name="Zhang Y."/>
            <person name="Guo Z."/>
        </authorList>
    </citation>
    <scope>NUCLEOTIDE SEQUENCE [LARGE SCALE GENOMIC DNA]</scope>
    <source>
        <strain evidence="9 10">YFY001</strain>
    </source>
</reference>
<dbReference type="SUPFAM" id="SSF81345">
    <property type="entry name" value="ABC transporter involved in vitamin B12 uptake, BtuC"/>
    <property type="match status" value="1"/>
</dbReference>
<feature type="transmembrane region" description="Helical" evidence="8">
    <location>
        <begin position="20"/>
        <end position="40"/>
    </location>
</feature>
<dbReference type="GO" id="GO:0033214">
    <property type="term" value="P:siderophore-iron import into cell"/>
    <property type="evidence" value="ECO:0007669"/>
    <property type="project" value="TreeGrafter"/>
</dbReference>
<dbReference type="InterPro" id="IPR037294">
    <property type="entry name" value="ABC_BtuC-like"/>
</dbReference>
<dbReference type="CDD" id="cd06550">
    <property type="entry name" value="TM_ABC_iron-siderophores_like"/>
    <property type="match status" value="1"/>
</dbReference>
<dbReference type="AlphaFoldDB" id="A0A1L3MD93"/>
<proteinExistence type="inferred from homology"/>
<feature type="transmembrane region" description="Helical" evidence="8">
    <location>
        <begin position="168"/>
        <end position="189"/>
    </location>
</feature>
<evidence type="ECO:0000256" key="2">
    <source>
        <dbReference type="ARBA" id="ARBA00007935"/>
    </source>
</evidence>
<feature type="transmembrane region" description="Helical" evidence="8">
    <location>
        <begin position="327"/>
        <end position="346"/>
    </location>
</feature>
<keyword evidence="5 8" id="KW-0812">Transmembrane</keyword>
<dbReference type="KEGG" id="jte:ASJ30_01420"/>
<comment type="similarity">
    <text evidence="2">Belongs to the binding-protein-dependent transport system permease family. FecCD subfamily.</text>
</comment>
<protein>
    <submittedName>
        <fullName evidence="9">Sugar ABC transporter substrate-binding protein</fullName>
    </submittedName>
</protein>
<evidence type="ECO:0000256" key="5">
    <source>
        <dbReference type="ARBA" id="ARBA00022692"/>
    </source>
</evidence>
<feature type="transmembrane region" description="Helical" evidence="8">
    <location>
        <begin position="219"/>
        <end position="236"/>
    </location>
</feature>
<keyword evidence="6 8" id="KW-1133">Transmembrane helix</keyword>
<evidence type="ECO:0000256" key="4">
    <source>
        <dbReference type="ARBA" id="ARBA00022475"/>
    </source>
</evidence>
<evidence type="ECO:0000256" key="3">
    <source>
        <dbReference type="ARBA" id="ARBA00022448"/>
    </source>
</evidence>
<keyword evidence="4" id="KW-1003">Cell membrane</keyword>
<comment type="subcellular location">
    <subcellularLocation>
        <location evidence="1">Cell membrane</location>
        <topology evidence="1">Multi-pass membrane protein</topology>
    </subcellularLocation>
</comment>
<dbReference type="Proteomes" id="UP000182938">
    <property type="component" value="Chromosome"/>
</dbReference>
<sequence length="358" mass="36310">MHLETPVSHDRPGGRRVPAVPLLVALVVATAVSAVVSLAFGSEPLSVSGVVDVLRARLAGGRGSDPTYDTIVWELRAPRVIMAVVVGAGLSIAGACMQTLVRNPLADPYLLGVSSGAGVGATLVIVLGVFSGLGIWALSAGALGGALLATALVFGISMAQGGITPLRLVLTGVVMSAAFSSVSSFLVFFSADPRATQSVLFWLLGSLSGSVWEQILPSVIVVVLATLLLVALHSWLDALAAGADVASALGVPVKGLRIALFVLVSVLVGVLVAVSGGIGFVGLVVPHLARIVVGARHRVVLPVAAVGGALFMLWVDVAARTVVAPQEIPLSVVTGLVGAPVFLLLLGRRHYTYSGGGE</sequence>
<feature type="transmembrane region" description="Helical" evidence="8">
    <location>
        <begin position="297"/>
        <end position="315"/>
    </location>
</feature>
<feature type="transmembrane region" description="Helical" evidence="8">
    <location>
        <begin position="256"/>
        <end position="285"/>
    </location>
</feature>
<feature type="transmembrane region" description="Helical" evidence="8">
    <location>
        <begin position="109"/>
        <end position="130"/>
    </location>
</feature>
<dbReference type="GO" id="GO:0005886">
    <property type="term" value="C:plasma membrane"/>
    <property type="evidence" value="ECO:0007669"/>
    <property type="project" value="UniProtKB-SubCell"/>
</dbReference>
<evidence type="ECO:0000313" key="9">
    <source>
        <dbReference type="EMBL" id="APH00352.1"/>
    </source>
</evidence>
<dbReference type="EMBL" id="CP013290">
    <property type="protein sequence ID" value="APH00352.1"/>
    <property type="molecule type" value="Genomic_DNA"/>
</dbReference>
<evidence type="ECO:0000256" key="6">
    <source>
        <dbReference type="ARBA" id="ARBA00022989"/>
    </source>
</evidence>
<evidence type="ECO:0000256" key="7">
    <source>
        <dbReference type="ARBA" id="ARBA00023136"/>
    </source>
</evidence>
<keyword evidence="7 8" id="KW-0472">Membrane</keyword>
<dbReference type="Pfam" id="PF01032">
    <property type="entry name" value="FecCD"/>
    <property type="match status" value="1"/>
</dbReference>
<feature type="transmembrane region" description="Helical" evidence="8">
    <location>
        <begin position="80"/>
        <end position="97"/>
    </location>
</feature>
<evidence type="ECO:0000256" key="8">
    <source>
        <dbReference type="SAM" id="Phobius"/>
    </source>
</evidence>
<keyword evidence="3" id="KW-0813">Transport</keyword>
<feature type="transmembrane region" description="Helical" evidence="8">
    <location>
        <begin position="195"/>
        <end position="212"/>
    </location>
</feature>
<dbReference type="FunFam" id="1.10.3470.10:FF:000001">
    <property type="entry name" value="Vitamin B12 ABC transporter permease BtuC"/>
    <property type="match status" value="1"/>
</dbReference>
<organism evidence="9 10">
    <name type="scientific">Janibacter indicus</name>
    <dbReference type="NCBI Taxonomy" id="857417"/>
    <lineage>
        <taxon>Bacteria</taxon>
        <taxon>Bacillati</taxon>
        <taxon>Actinomycetota</taxon>
        <taxon>Actinomycetes</taxon>
        <taxon>Micrococcales</taxon>
        <taxon>Intrasporangiaceae</taxon>
        <taxon>Janibacter</taxon>
    </lineage>
</organism>
<dbReference type="GO" id="GO:0022857">
    <property type="term" value="F:transmembrane transporter activity"/>
    <property type="evidence" value="ECO:0007669"/>
    <property type="project" value="InterPro"/>
</dbReference>
<name>A0A1L3MD93_9MICO</name>